<proteinExistence type="inferred from homology"/>
<evidence type="ECO:0000256" key="5">
    <source>
        <dbReference type="ARBA" id="ARBA00022692"/>
    </source>
</evidence>
<dbReference type="RefSeq" id="WP_344297423.1">
    <property type="nucleotide sequence ID" value="NZ_BAAANJ010000019.1"/>
</dbReference>
<dbReference type="PANTHER" id="PTHR35011:SF2">
    <property type="entry name" value="2,3-DIKETO-L-GULONATE TRAP TRANSPORTER SMALL PERMEASE PROTEIN YIAM"/>
    <property type="match status" value="1"/>
</dbReference>
<sequence length="206" mass="22128">MNSNAPESGENPPGSGRPGDTGRSEPNGPARWGGLVGVLGGIRRVIDRVLAVLCIIMFVALVFIVALQVFTREVLNNSAPWTEEAARYTFVVLAVLAAAYVFSERGHIAVEILIEKLPLRWQKVMGIVNESIVIFFAILVFIVGGARVTDNAWSQDIATLPLSVGQVFLVLPIAGILIVFYSLATVIGILAGVEKPTPEFDESAEI</sequence>
<dbReference type="Pfam" id="PF04290">
    <property type="entry name" value="DctQ"/>
    <property type="match status" value="1"/>
</dbReference>
<reference evidence="12 13" key="1">
    <citation type="journal article" date="2019" name="Int. J. Syst. Evol. Microbiol.">
        <title>The Global Catalogue of Microorganisms (GCM) 10K type strain sequencing project: providing services to taxonomists for standard genome sequencing and annotation.</title>
        <authorList>
            <consortium name="The Broad Institute Genomics Platform"/>
            <consortium name="The Broad Institute Genome Sequencing Center for Infectious Disease"/>
            <person name="Wu L."/>
            <person name="Ma J."/>
        </authorList>
    </citation>
    <scope>NUCLEOTIDE SEQUENCE [LARGE SCALE GENOMIC DNA]</scope>
    <source>
        <strain evidence="12 13">JCM 14322</strain>
    </source>
</reference>
<evidence type="ECO:0000256" key="2">
    <source>
        <dbReference type="ARBA" id="ARBA00022448"/>
    </source>
</evidence>
<feature type="region of interest" description="Disordered" evidence="9">
    <location>
        <begin position="1"/>
        <end position="28"/>
    </location>
</feature>
<evidence type="ECO:0000256" key="3">
    <source>
        <dbReference type="ARBA" id="ARBA00022475"/>
    </source>
</evidence>
<feature type="transmembrane region" description="Helical" evidence="10">
    <location>
        <begin position="166"/>
        <end position="193"/>
    </location>
</feature>
<comment type="similarity">
    <text evidence="8">Belongs to the TRAP transporter small permease family.</text>
</comment>
<name>A0ABN2MCT3_9MICO</name>
<keyword evidence="7 10" id="KW-0472">Membrane</keyword>
<dbReference type="InterPro" id="IPR055348">
    <property type="entry name" value="DctQ"/>
</dbReference>
<keyword evidence="5 10" id="KW-0812">Transmembrane</keyword>
<feature type="transmembrane region" description="Helical" evidence="10">
    <location>
        <begin position="124"/>
        <end position="146"/>
    </location>
</feature>
<organism evidence="12 13">
    <name type="scientific">Agromyces neolithicus</name>
    <dbReference type="NCBI Taxonomy" id="269420"/>
    <lineage>
        <taxon>Bacteria</taxon>
        <taxon>Bacillati</taxon>
        <taxon>Actinomycetota</taxon>
        <taxon>Actinomycetes</taxon>
        <taxon>Micrococcales</taxon>
        <taxon>Microbacteriaceae</taxon>
        <taxon>Agromyces</taxon>
    </lineage>
</organism>
<keyword evidence="6 10" id="KW-1133">Transmembrane helix</keyword>
<keyword evidence="13" id="KW-1185">Reference proteome</keyword>
<evidence type="ECO:0000313" key="12">
    <source>
        <dbReference type="EMBL" id="GAA1819307.1"/>
    </source>
</evidence>
<keyword evidence="2" id="KW-0813">Transport</keyword>
<gene>
    <name evidence="12" type="ORF">GCM10009749_32070</name>
</gene>
<evidence type="ECO:0000256" key="1">
    <source>
        <dbReference type="ARBA" id="ARBA00004429"/>
    </source>
</evidence>
<comment type="subcellular location">
    <subcellularLocation>
        <location evidence="1">Cell inner membrane</location>
        <topology evidence="1">Multi-pass membrane protein</topology>
    </subcellularLocation>
</comment>
<evidence type="ECO:0000256" key="4">
    <source>
        <dbReference type="ARBA" id="ARBA00022519"/>
    </source>
</evidence>
<evidence type="ECO:0000256" key="10">
    <source>
        <dbReference type="SAM" id="Phobius"/>
    </source>
</evidence>
<dbReference type="PANTHER" id="PTHR35011">
    <property type="entry name" value="2,3-DIKETO-L-GULONATE TRAP TRANSPORTER SMALL PERMEASE PROTEIN YIAM"/>
    <property type="match status" value="1"/>
</dbReference>
<evidence type="ECO:0000256" key="9">
    <source>
        <dbReference type="SAM" id="MobiDB-lite"/>
    </source>
</evidence>
<evidence type="ECO:0000256" key="8">
    <source>
        <dbReference type="ARBA" id="ARBA00038436"/>
    </source>
</evidence>
<dbReference type="EMBL" id="BAAANJ010000019">
    <property type="protein sequence ID" value="GAA1819307.1"/>
    <property type="molecule type" value="Genomic_DNA"/>
</dbReference>
<feature type="transmembrane region" description="Helical" evidence="10">
    <location>
        <begin position="49"/>
        <end position="70"/>
    </location>
</feature>
<accession>A0ABN2MCT3</accession>
<comment type="caution">
    <text evidence="12">The sequence shown here is derived from an EMBL/GenBank/DDBJ whole genome shotgun (WGS) entry which is preliminary data.</text>
</comment>
<evidence type="ECO:0000313" key="13">
    <source>
        <dbReference type="Proteomes" id="UP001500002"/>
    </source>
</evidence>
<feature type="transmembrane region" description="Helical" evidence="10">
    <location>
        <begin position="85"/>
        <end position="103"/>
    </location>
</feature>
<evidence type="ECO:0000259" key="11">
    <source>
        <dbReference type="Pfam" id="PF04290"/>
    </source>
</evidence>
<dbReference type="Proteomes" id="UP001500002">
    <property type="component" value="Unassembled WGS sequence"/>
</dbReference>
<dbReference type="InterPro" id="IPR007387">
    <property type="entry name" value="TRAP_DctQ"/>
</dbReference>
<evidence type="ECO:0000256" key="7">
    <source>
        <dbReference type="ARBA" id="ARBA00023136"/>
    </source>
</evidence>
<feature type="domain" description="Tripartite ATP-independent periplasmic transporters DctQ component" evidence="11">
    <location>
        <begin position="61"/>
        <end position="190"/>
    </location>
</feature>
<keyword evidence="4" id="KW-0997">Cell inner membrane</keyword>
<protein>
    <recommendedName>
        <fullName evidence="11">Tripartite ATP-independent periplasmic transporters DctQ component domain-containing protein</fullName>
    </recommendedName>
</protein>
<keyword evidence="3" id="KW-1003">Cell membrane</keyword>
<evidence type="ECO:0000256" key="6">
    <source>
        <dbReference type="ARBA" id="ARBA00022989"/>
    </source>
</evidence>